<sequence>MSTLTNQHTSIFDIPLILDTICNHLSKFDILVLLQVSHSWRNLFRPQVPRYVRFVNPTCYHRQALLDRVALIRSLTIDIDISNAGWFLNNLKPCTNLSELHCADLENLPKPPRTNSIAISPIVDQTNNPLLMIGTNPDLHSLTFEKINWQYRADHFTESVFRFLVTHKSLTRLKLHLGAIPHSFLNNFFNGLPVSLRDLEFRFETFYHTPLAREFRTPADFRTTPLHCLKRLCLPGKRQRVTSHWDQTAEHPPRHWRAFLEDYFRSSYVVPLLQRMPRLREFILRKFHGRGKELMQVLVDFCPDLETTDLYINESQDSEDGGVATEPLRGTFAQLNEFRMQGSLPEVTQLDISLLVARSRETLEIVWLHGHNFSNLMFANPFHIGNKASWTQCTRLKELMLHRWGRSEAPMTDSCWNIPGISSPSAGIVEEDDSMMFPQLEKLRLTVKDPLWEKCPDKFGGCVLWEVEGYFDADGPEYYPFNDDWTTPAVALRTKEDDIWDRELAADVFEQKRVHQMAFIIHVREVYGRIKTLKQLQDLEIEEMTLELAEELFYRTEYDDVGDDNVQWRKEYPRTAKGWWGEITRPDLIWLGLRRPSLSEERKQAVLRHRDQFDWAWFSDAPYQHLERYTTILDPLNQRVGRSWKDWTYLVGPCRNHWSVHECRIIGTSGNHYGCKGKDNVLNYDSDGYDFLDQNHIVFSRQFEHLSLGMTVDKDGRWGSRKAN</sequence>
<proteinExistence type="predicted"/>
<evidence type="ECO:0000313" key="2">
    <source>
        <dbReference type="Proteomes" id="UP000078512"/>
    </source>
</evidence>
<organism evidence="1 2">
    <name type="scientific">Linnemannia elongata AG-77</name>
    <dbReference type="NCBI Taxonomy" id="1314771"/>
    <lineage>
        <taxon>Eukaryota</taxon>
        <taxon>Fungi</taxon>
        <taxon>Fungi incertae sedis</taxon>
        <taxon>Mucoromycota</taxon>
        <taxon>Mortierellomycotina</taxon>
        <taxon>Mortierellomycetes</taxon>
        <taxon>Mortierellales</taxon>
        <taxon>Mortierellaceae</taxon>
        <taxon>Linnemannia</taxon>
    </lineage>
</organism>
<dbReference type="OrthoDB" id="2437929at2759"/>
<name>A0A197JHF4_9FUNG</name>
<accession>A0A197JHF4</accession>
<dbReference type="Proteomes" id="UP000078512">
    <property type="component" value="Unassembled WGS sequence"/>
</dbReference>
<dbReference type="InterPro" id="IPR032675">
    <property type="entry name" value="LRR_dom_sf"/>
</dbReference>
<reference evidence="1 2" key="1">
    <citation type="submission" date="2016-05" db="EMBL/GenBank/DDBJ databases">
        <title>Genome sequencing reveals origins of a unique bacterial endosymbiosis in the earliest lineages of terrestrial Fungi.</title>
        <authorList>
            <consortium name="DOE Joint Genome Institute"/>
            <person name="Uehling J."/>
            <person name="Gryganskyi A."/>
            <person name="Hameed K."/>
            <person name="Tschaplinski T."/>
            <person name="Misztal P."/>
            <person name="Wu S."/>
            <person name="Desiro A."/>
            <person name="Vande Pol N."/>
            <person name="Du Z.-Y."/>
            <person name="Zienkiewicz A."/>
            <person name="Zienkiewicz K."/>
            <person name="Morin E."/>
            <person name="Tisserant E."/>
            <person name="Splivallo R."/>
            <person name="Hainaut M."/>
            <person name="Henrissat B."/>
            <person name="Ohm R."/>
            <person name="Kuo A."/>
            <person name="Yan J."/>
            <person name="Lipzen A."/>
            <person name="Nolan M."/>
            <person name="Labutti K."/>
            <person name="Barry K."/>
            <person name="Goldstein A."/>
            <person name="Labbe J."/>
            <person name="Schadt C."/>
            <person name="Tuskan G."/>
            <person name="Grigoriev I."/>
            <person name="Martin F."/>
            <person name="Vilgalys R."/>
            <person name="Bonito G."/>
        </authorList>
    </citation>
    <scope>NUCLEOTIDE SEQUENCE [LARGE SCALE GENOMIC DNA]</scope>
    <source>
        <strain evidence="1 2">AG-77</strain>
    </source>
</reference>
<gene>
    <name evidence="1" type="ORF">K457DRAFT_23951</name>
</gene>
<evidence type="ECO:0000313" key="1">
    <source>
        <dbReference type="EMBL" id="OAQ24612.1"/>
    </source>
</evidence>
<protein>
    <recommendedName>
        <fullName evidence="3">F-box domain-containing protein</fullName>
    </recommendedName>
</protein>
<evidence type="ECO:0008006" key="3">
    <source>
        <dbReference type="Google" id="ProtNLM"/>
    </source>
</evidence>
<keyword evidence="2" id="KW-1185">Reference proteome</keyword>
<dbReference type="AlphaFoldDB" id="A0A197JHF4"/>
<dbReference type="EMBL" id="KV442091">
    <property type="protein sequence ID" value="OAQ24612.1"/>
    <property type="molecule type" value="Genomic_DNA"/>
</dbReference>
<dbReference type="Gene3D" id="3.80.10.10">
    <property type="entry name" value="Ribonuclease Inhibitor"/>
    <property type="match status" value="1"/>
</dbReference>